<dbReference type="Proteomes" id="UP001500166">
    <property type="component" value="Unassembled WGS sequence"/>
</dbReference>
<accession>A0ABN2XVC5</accession>
<sequence>MGMLPDSLAALKCGVSPSPPRIHRPTATNTMEAMNGMRQPHVVRNSVPNAAIAAKAAEASNMPIVMPIWGTEPNRPRFLGGAYS</sequence>
<comment type="caution">
    <text evidence="1">The sequence shown here is derived from an EMBL/GenBank/DDBJ whole genome shotgun (WGS) entry which is preliminary data.</text>
</comment>
<evidence type="ECO:0000313" key="2">
    <source>
        <dbReference type="Proteomes" id="UP001500166"/>
    </source>
</evidence>
<dbReference type="EMBL" id="BAAAQA010000015">
    <property type="protein sequence ID" value="GAA2116992.1"/>
    <property type="molecule type" value="Genomic_DNA"/>
</dbReference>
<reference evidence="1 2" key="1">
    <citation type="journal article" date="2019" name="Int. J. Syst. Evol. Microbiol.">
        <title>The Global Catalogue of Microorganisms (GCM) 10K type strain sequencing project: providing services to taxonomists for standard genome sequencing and annotation.</title>
        <authorList>
            <consortium name="The Broad Institute Genomics Platform"/>
            <consortium name="The Broad Institute Genome Sequencing Center for Infectious Disease"/>
            <person name="Wu L."/>
            <person name="Ma J."/>
        </authorList>
    </citation>
    <scope>NUCLEOTIDE SEQUENCE [LARGE SCALE GENOMIC DNA]</scope>
    <source>
        <strain evidence="1 2">JCM 15914</strain>
    </source>
</reference>
<protein>
    <submittedName>
        <fullName evidence="1">Uncharacterized protein</fullName>
    </submittedName>
</protein>
<organism evidence="1 2">
    <name type="scientific">Kocuria atrinae</name>
    <dbReference type="NCBI Taxonomy" id="592377"/>
    <lineage>
        <taxon>Bacteria</taxon>
        <taxon>Bacillati</taxon>
        <taxon>Actinomycetota</taxon>
        <taxon>Actinomycetes</taxon>
        <taxon>Micrococcales</taxon>
        <taxon>Micrococcaceae</taxon>
        <taxon>Kocuria</taxon>
    </lineage>
</organism>
<gene>
    <name evidence="1" type="ORF">GCM10009824_16160</name>
</gene>
<evidence type="ECO:0000313" key="1">
    <source>
        <dbReference type="EMBL" id="GAA2116992.1"/>
    </source>
</evidence>
<name>A0ABN2XVC5_9MICC</name>
<keyword evidence="2" id="KW-1185">Reference proteome</keyword>
<proteinExistence type="predicted"/>